<feature type="transmembrane region" description="Helical" evidence="10">
    <location>
        <begin position="251"/>
        <end position="270"/>
    </location>
</feature>
<keyword evidence="5" id="KW-0571">Peptide transport</keyword>
<dbReference type="InParanoid" id="A0A409VSX5"/>
<gene>
    <name evidence="11" type="ORF">CVT24_001643</name>
</gene>
<sequence length="804" mass="91079">MSGLEKQEETTDTEYAIRDAEKSLDIGPEACDSSSTYTGRDSRIGSEFDPNYDSDSVLEDDSPYPEVRSAVANFDDPLMPAATIRAWVLGIIWAIVLPGMNQFFYFRYPSVSIGGLVAQLLAFPAGRLWARFCPRLSIFGYELNPGPFTIKEHVLVTIMATVGAQSAYATDIVAVQKKFYDQEYNFSYNWMLVMSTQLIGFSMGGIVRRFLVDPPSMIWPNTLVSCALFNTLHSQTYAGIGPRDGLSRERFFVYVFIGAIVWYFIPGYLFQALRCVHLLILPELELMHVHHHITQVCWIAPNNVKINQLFGYHTGLGFSLLTLDWAQIAYIGSPLATPWWAEANVMIGFFFFYWFLTPLLYYNNVWHSQYLPISALTAFDNTGKRYDVRRVIGPDLTLDKEAYKNYSPLYISTTFAISYGLSFLSISCAPVPLSDPFYDAYGSVLLATITHAIIHFWRPIRLQFRRSMREQPDIHARLMSQYPQVPEWYYACIFVVTFIFACVCIELWPTGMTIWALIIALLIALVYVIPIGMIQAVTNRQVGLNVITELIIGFMIPGKKQETDSNDDVGRFTVPYVGLLSDAWFYNRFKTFGYVTMAQAMQFTADFKLGHYMKIPPRPMFWAQVVATVIAGTSQLAVQTWMFSNIPGICDEKQKNNFTCVSTQVFGTASVIWGVIGPGLQFTKGQIYYFPLIFAGVGQIPPATAVNYVPWAIIGFIFQYIVRRKHFLFWAKYNYVLSAALDAGTAIGVVLVFFCLQYPLDGRIGENTIQTWWGNTVHTQTADWKGLARGRSLQPGTKFGPTKW</sequence>
<feature type="compositionally biased region" description="Basic and acidic residues" evidence="9">
    <location>
        <begin position="1"/>
        <end position="24"/>
    </location>
</feature>
<feature type="transmembrane region" description="Helical" evidence="10">
    <location>
        <begin position="733"/>
        <end position="756"/>
    </location>
</feature>
<feature type="transmembrane region" description="Helical" evidence="10">
    <location>
        <begin position="343"/>
        <end position="362"/>
    </location>
</feature>
<evidence type="ECO:0000256" key="1">
    <source>
        <dbReference type="ARBA" id="ARBA00004141"/>
    </source>
</evidence>
<evidence type="ECO:0000256" key="6">
    <source>
        <dbReference type="ARBA" id="ARBA00022927"/>
    </source>
</evidence>
<dbReference type="OrthoDB" id="9986677at2759"/>
<keyword evidence="3" id="KW-0813">Transport</keyword>
<dbReference type="GO" id="GO:0016020">
    <property type="term" value="C:membrane"/>
    <property type="evidence" value="ECO:0007669"/>
    <property type="project" value="UniProtKB-SubCell"/>
</dbReference>
<dbReference type="GO" id="GO:0015031">
    <property type="term" value="P:protein transport"/>
    <property type="evidence" value="ECO:0007669"/>
    <property type="project" value="UniProtKB-KW"/>
</dbReference>
<dbReference type="NCBIfam" id="TIGR00728">
    <property type="entry name" value="OPT_sfam"/>
    <property type="match status" value="1"/>
</dbReference>
<feature type="transmembrane region" description="Helical" evidence="10">
    <location>
        <begin position="488"/>
        <end position="508"/>
    </location>
</feature>
<evidence type="ECO:0000256" key="5">
    <source>
        <dbReference type="ARBA" id="ARBA00022856"/>
    </source>
</evidence>
<dbReference type="PANTHER" id="PTHR22601">
    <property type="entry name" value="ISP4 LIKE PROTEIN"/>
    <property type="match status" value="1"/>
</dbReference>
<evidence type="ECO:0008006" key="13">
    <source>
        <dbReference type="Google" id="ProtNLM"/>
    </source>
</evidence>
<evidence type="ECO:0000256" key="10">
    <source>
        <dbReference type="SAM" id="Phobius"/>
    </source>
</evidence>
<proteinExistence type="inferred from homology"/>
<comment type="caution">
    <text evidence="11">The sequence shown here is derived from an EMBL/GenBank/DDBJ whole genome shotgun (WGS) entry which is preliminary data.</text>
</comment>
<dbReference type="Pfam" id="PF03169">
    <property type="entry name" value="OPT"/>
    <property type="match status" value="1"/>
</dbReference>
<keyword evidence="8 10" id="KW-0472">Membrane</keyword>
<dbReference type="GO" id="GO:0035673">
    <property type="term" value="F:oligopeptide transmembrane transporter activity"/>
    <property type="evidence" value="ECO:0007669"/>
    <property type="project" value="InterPro"/>
</dbReference>
<comment type="subcellular location">
    <subcellularLocation>
        <location evidence="1">Membrane</location>
        <topology evidence="1">Multi-pass membrane protein</topology>
    </subcellularLocation>
</comment>
<dbReference type="FunCoup" id="A0A409VSX5">
    <property type="interactions" value="6"/>
</dbReference>
<dbReference type="Proteomes" id="UP000284842">
    <property type="component" value="Unassembled WGS sequence"/>
</dbReference>
<evidence type="ECO:0000313" key="11">
    <source>
        <dbReference type="EMBL" id="PPQ69348.1"/>
    </source>
</evidence>
<keyword evidence="7 10" id="KW-1133">Transmembrane helix</keyword>
<feature type="transmembrane region" description="Helical" evidence="10">
    <location>
        <begin position="309"/>
        <end position="331"/>
    </location>
</feature>
<feature type="transmembrane region" description="Helical" evidence="10">
    <location>
        <begin position="111"/>
        <end position="130"/>
    </location>
</feature>
<feature type="transmembrane region" description="Helical" evidence="10">
    <location>
        <begin position="688"/>
        <end position="721"/>
    </location>
</feature>
<feature type="transmembrane region" description="Helical" evidence="10">
    <location>
        <begin position="514"/>
        <end position="534"/>
    </location>
</feature>
<keyword evidence="12" id="KW-1185">Reference proteome</keyword>
<feature type="transmembrane region" description="Helical" evidence="10">
    <location>
        <begin position="409"/>
        <end position="434"/>
    </location>
</feature>
<keyword evidence="4 10" id="KW-0812">Transmembrane</keyword>
<reference evidence="11 12" key="1">
    <citation type="journal article" date="2018" name="Evol. Lett.">
        <title>Horizontal gene cluster transfer increased hallucinogenic mushroom diversity.</title>
        <authorList>
            <person name="Reynolds H.T."/>
            <person name="Vijayakumar V."/>
            <person name="Gluck-Thaler E."/>
            <person name="Korotkin H.B."/>
            <person name="Matheny P.B."/>
            <person name="Slot J.C."/>
        </authorList>
    </citation>
    <scope>NUCLEOTIDE SEQUENCE [LARGE SCALE GENOMIC DNA]</scope>
    <source>
        <strain evidence="11 12">2629</strain>
    </source>
</reference>
<feature type="transmembrane region" description="Helical" evidence="10">
    <location>
        <begin position="656"/>
        <end position="676"/>
    </location>
</feature>
<evidence type="ECO:0000256" key="7">
    <source>
        <dbReference type="ARBA" id="ARBA00022989"/>
    </source>
</evidence>
<feature type="transmembrane region" description="Helical" evidence="10">
    <location>
        <begin position="86"/>
        <end position="105"/>
    </location>
</feature>
<name>A0A409VSX5_9AGAR</name>
<evidence type="ECO:0000256" key="4">
    <source>
        <dbReference type="ARBA" id="ARBA00022692"/>
    </source>
</evidence>
<dbReference type="EMBL" id="NHTK01005987">
    <property type="protein sequence ID" value="PPQ69348.1"/>
    <property type="molecule type" value="Genomic_DNA"/>
</dbReference>
<comment type="similarity">
    <text evidence="2">Belongs to the oligopeptide OPT transporter family.</text>
</comment>
<dbReference type="InterPro" id="IPR004648">
    <property type="entry name" value="Oligpept_transpt"/>
</dbReference>
<evidence type="ECO:0000256" key="8">
    <source>
        <dbReference type="ARBA" id="ARBA00023136"/>
    </source>
</evidence>
<evidence type="ECO:0000256" key="9">
    <source>
        <dbReference type="SAM" id="MobiDB-lite"/>
    </source>
</evidence>
<dbReference type="AlphaFoldDB" id="A0A409VSX5"/>
<feature type="transmembrane region" description="Helical" evidence="10">
    <location>
        <begin position="440"/>
        <end position="460"/>
    </location>
</feature>
<accession>A0A409VSX5</accession>
<feature type="region of interest" description="Disordered" evidence="9">
    <location>
        <begin position="1"/>
        <end position="62"/>
    </location>
</feature>
<protein>
    <recommendedName>
        <fullName evidence="13">OPT family small oligopeptide transporter</fullName>
    </recommendedName>
</protein>
<evidence type="ECO:0000313" key="12">
    <source>
        <dbReference type="Proteomes" id="UP000284842"/>
    </source>
</evidence>
<keyword evidence="6" id="KW-0653">Protein transport</keyword>
<dbReference type="NCBIfam" id="TIGR00727">
    <property type="entry name" value="ISP4_OPT"/>
    <property type="match status" value="1"/>
</dbReference>
<evidence type="ECO:0000256" key="2">
    <source>
        <dbReference type="ARBA" id="ARBA00008807"/>
    </source>
</evidence>
<feature type="compositionally biased region" description="Acidic residues" evidence="9">
    <location>
        <begin position="50"/>
        <end position="62"/>
    </location>
</feature>
<organism evidence="11 12">
    <name type="scientific">Panaeolus cyanescens</name>
    <dbReference type="NCBI Taxonomy" id="181874"/>
    <lineage>
        <taxon>Eukaryota</taxon>
        <taxon>Fungi</taxon>
        <taxon>Dikarya</taxon>
        <taxon>Basidiomycota</taxon>
        <taxon>Agaricomycotina</taxon>
        <taxon>Agaricomycetes</taxon>
        <taxon>Agaricomycetidae</taxon>
        <taxon>Agaricales</taxon>
        <taxon>Agaricineae</taxon>
        <taxon>Galeropsidaceae</taxon>
        <taxon>Panaeolus</taxon>
    </lineage>
</organism>
<feature type="transmembrane region" description="Helical" evidence="10">
    <location>
        <begin position="186"/>
        <end position="207"/>
    </location>
</feature>
<evidence type="ECO:0000256" key="3">
    <source>
        <dbReference type="ARBA" id="ARBA00022448"/>
    </source>
</evidence>
<dbReference type="InterPro" id="IPR004813">
    <property type="entry name" value="OPT"/>
</dbReference>